<reference evidence="3" key="2">
    <citation type="submission" date="2020-09" db="EMBL/GenBank/DDBJ databases">
        <authorList>
            <person name="Yu Y."/>
        </authorList>
    </citation>
    <scope>NUCLEOTIDE SEQUENCE</scope>
    <source>
        <strain evidence="3">KCTC 49039</strain>
    </source>
</reference>
<evidence type="ECO:0000313" key="4">
    <source>
        <dbReference type="Proteomes" id="UP000610846"/>
    </source>
</evidence>
<dbReference type="PANTHER" id="PTHR47691:SF3">
    <property type="entry name" value="HTH-TYPE TRANSCRIPTIONAL REGULATOR RV0890C-RELATED"/>
    <property type="match status" value="1"/>
</dbReference>
<evidence type="ECO:0000313" key="3">
    <source>
        <dbReference type="EMBL" id="MBD8080541.1"/>
    </source>
</evidence>
<keyword evidence="4" id="KW-1185">Reference proteome</keyword>
<dbReference type="Pfam" id="PF13424">
    <property type="entry name" value="TPR_12"/>
    <property type="match status" value="1"/>
</dbReference>
<dbReference type="SUPFAM" id="SSF48452">
    <property type="entry name" value="TPR-like"/>
    <property type="match status" value="1"/>
</dbReference>
<dbReference type="InterPro" id="IPR019734">
    <property type="entry name" value="TPR_rpt"/>
</dbReference>
<feature type="domain" description="CHAT" evidence="2">
    <location>
        <begin position="616"/>
        <end position="839"/>
    </location>
</feature>
<dbReference type="Proteomes" id="UP000610846">
    <property type="component" value="Unassembled WGS sequence"/>
</dbReference>
<dbReference type="AlphaFoldDB" id="A0A927J251"/>
<dbReference type="RefSeq" id="WP_191830112.1">
    <property type="nucleotide sequence ID" value="NZ_JACYHB010000016.1"/>
</dbReference>
<dbReference type="Pfam" id="PF12770">
    <property type="entry name" value="CHAT"/>
    <property type="match status" value="1"/>
</dbReference>
<feature type="repeat" description="TPR" evidence="1">
    <location>
        <begin position="170"/>
        <end position="203"/>
    </location>
</feature>
<dbReference type="Gene3D" id="1.25.40.10">
    <property type="entry name" value="Tetratricopeptide repeat domain"/>
    <property type="match status" value="2"/>
</dbReference>
<name>A0A927J251_9MICO</name>
<accession>A0A927J251</accession>
<dbReference type="SMART" id="SM00028">
    <property type="entry name" value="TPR"/>
    <property type="match status" value="5"/>
</dbReference>
<proteinExistence type="predicted"/>
<dbReference type="PROSITE" id="PS50005">
    <property type="entry name" value="TPR"/>
    <property type="match status" value="1"/>
</dbReference>
<organism evidence="3 4">
    <name type="scientific">Cellulosimicrobium arenosum</name>
    <dbReference type="NCBI Taxonomy" id="2708133"/>
    <lineage>
        <taxon>Bacteria</taxon>
        <taxon>Bacillati</taxon>
        <taxon>Actinomycetota</taxon>
        <taxon>Actinomycetes</taxon>
        <taxon>Micrococcales</taxon>
        <taxon>Promicromonosporaceae</taxon>
        <taxon>Cellulosimicrobium</taxon>
    </lineage>
</organism>
<gene>
    <name evidence="3" type="ORF">IF651_15915</name>
</gene>
<dbReference type="EMBL" id="JACYHB010000016">
    <property type="protein sequence ID" value="MBD8080541.1"/>
    <property type="molecule type" value="Genomic_DNA"/>
</dbReference>
<dbReference type="PANTHER" id="PTHR47691">
    <property type="entry name" value="REGULATOR-RELATED"/>
    <property type="match status" value="1"/>
</dbReference>
<evidence type="ECO:0000256" key="1">
    <source>
        <dbReference type="PROSITE-ProRule" id="PRU00339"/>
    </source>
</evidence>
<protein>
    <submittedName>
        <fullName evidence="3">CHAT domain-containing protein</fullName>
    </submittedName>
</protein>
<evidence type="ECO:0000259" key="2">
    <source>
        <dbReference type="Pfam" id="PF12770"/>
    </source>
</evidence>
<comment type="caution">
    <text evidence="3">The sequence shown here is derived from an EMBL/GenBank/DDBJ whole genome shotgun (WGS) entry which is preliminary data.</text>
</comment>
<keyword evidence="1" id="KW-0802">TPR repeat</keyword>
<reference evidence="3" key="1">
    <citation type="journal article" date="2018" name="Curr. Microbiol.">
        <title>Cellulosimicrobium arenosum sp. nov., Isolated from Marine Sediment Sand.</title>
        <authorList>
            <person name="Oh M."/>
            <person name="Kim J.H."/>
            <person name="Yoon J.H."/>
            <person name="Schumann P."/>
            <person name="Kim W."/>
        </authorList>
    </citation>
    <scope>NUCLEOTIDE SEQUENCE</scope>
    <source>
        <strain evidence="3">KCTC 49039</strain>
    </source>
</reference>
<sequence>MFTDRLRAAQELNALARVRPAHTAFRALVRDVERWERSAGATDWSCELRVRALVGAAACVYALRGSVGAGNQVLDRAEAIALEVGDPRLRSSVHGQRGLLLLRSGDGQAALRELTAALDEADETNQRDMTLLRLNRGSAYVDGGQIDAALRDFEAALHHARVLGNDYYASFALHNIGYAHYAQGDMPAALRFMDESVALLPDGADGMALVGRARVLFEVGLLNEAERALEEAESLLDDEGLGLERAESLLDRARCLVGLRRFDEAREVAVQARRLYQRSGNPTWCLYARVVELEAMLGADRSETDTVSEARRRARRRSGLALKVALAGDERGVIARFGVSVPARLYAAEWSLLGGETDAAREILGAVRRLPAWAPFPVRVQHHAVRAQLAFADGDRRDGVRSVRRGQQAIAEHRARLGSVDAVTATAVHAVRLGNVDVSAALWTRRPAAVFDAVERGRAAFAGSGRIRPPSDPAHAGLLTRARREVEAARDIGSAADGELQLERQQHLREARRLQEEARRRSWLDSGEVAVPVATTERALRAALADTGSSTVVADLLVDGGAVTAVRVGGRGSRLRRLASLEQVSEHVRRARADFAVLSNALIPVPMREAALGSLQRTLAWLDDTLIAPLEAEGDLHLAARNVLLGVPWAALPSRRGLRTWANSWIDLRQGQPQRRTDHALVVGGPGLRFSSAEARLVAGAWQSAALLTGASATCAAVVDGLDGAGVVHLAAHGAHETDNPLFSSIRLTDGPLFAHELDGIDLNGVVVVLSACEVGLSTPRIGGESLGLTSVLLRLGARAVIASVAPLRDDVAARVMPALHAELRGGAMPGVALARAVIDEPEPVPLVCFGPLVL</sequence>
<dbReference type="InterPro" id="IPR011990">
    <property type="entry name" value="TPR-like_helical_dom_sf"/>
</dbReference>
<dbReference type="InterPro" id="IPR024983">
    <property type="entry name" value="CHAT_dom"/>
</dbReference>